<evidence type="ECO:0000256" key="5">
    <source>
        <dbReference type="SAM" id="Phobius"/>
    </source>
</evidence>
<keyword evidence="5" id="KW-0812">Transmembrane</keyword>
<evidence type="ECO:0000256" key="3">
    <source>
        <dbReference type="ARBA" id="ARBA00029447"/>
    </source>
</evidence>
<dbReference type="PANTHER" id="PTHR32089">
    <property type="entry name" value="METHYL-ACCEPTING CHEMOTAXIS PROTEIN MCPB"/>
    <property type="match status" value="1"/>
</dbReference>
<keyword evidence="2 4" id="KW-0807">Transducer</keyword>
<dbReference type="Pfam" id="PF00015">
    <property type="entry name" value="MCPsignal"/>
    <property type="match status" value="1"/>
</dbReference>
<dbReference type="PROSITE" id="PS50111">
    <property type="entry name" value="CHEMOTAXIS_TRANSDUC_2"/>
    <property type="match status" value="1"/>
</dbReference>
<dbReference type="InterPro" id="IPR004089">
    <property type="entry name" value="MCPsignal_dom"/>
</dbReference>
<keyword evidence="5" id="KW-0472">Membrane</keyword>
<dbReference type="PANTHER" id="PTHR32089:SF112">
    <property type="entry name" value="LYSOZYME-LIKE PROTEIN-RELATED"/>
    <property type="match status" value="1"/>
</dbReference>
<protein>
    <submittedName>
        <fullName evidence="8">Methyl-accepting chemotaxis protein</fullName>
    </submittedName>
</protein>
<evidence type="ECO:0000313" key="9">
    <source>
        <dbReference type="Proteomes" id="UP000306416"/>
    </source>
</evidence>
<sequence length="532" mass="56792">MAAVSIAGLILVSITAHSIINRVKVNGPIYAQLVQGKDLVADILPPPEYIIESYLVVLQASRETDPAKLQKLQESFKKLKGEYEERHAFWVKELAAGEEKTLLVESSYRPAEQFYRTATDEFFPAVTSGDASKAGEVLTRLTGLYEEHRATIDKLVQIADSKGSALEKTTVSELSRSLAVLIVMCIAVTLGCVLLSLFIIRSIQGSFSACTSVLERIAGGDLSVQVAVEGRGSVRVMMETMKTMVERFAEVMHQINATSITLVTSADQLSVASGQIAGNAGVVATETVTIATASEEMAATSQEISRTCQHAADNSRTTSDIAETGVSVVGNTITVMQRIAERVKGLSTTVEQLGERSDQIGLIIGTIEDIADQTNLLALNAAIEAARAGEQGRGFAVVADEVRALAERTTRATREIADMIKAIQSDTKEVVYAMEEGVHEVENGTAEATKSSTALKEILEQVNAVAGEVVQIAQAAEEQTATTGMISGNIRQITDLVQGTADGAHQCAGQASQLTGCVKDLERIVSRFRLVG</sequence>
<dbReference type="SUPFAM" id="SSF58104">
    <property type="entry name" value="Methyl-accepting chemotaxis protein (MCP) signaling domain"/>
    <property type="match status" value="1"/>
</dbReference>
<dbReference type="GO" id="GO:0006935">
    <property type="term" value="P:chemotaxis"/>
    <property type="evidence" value="ECO:0007669"/>
    <property type="project" value="InterPro"/>
</dbReference>
<evidence type="ECO:0000259" key="6">
    <source>
        <dbReference type="PROSITE" id="PS50111"/>
    </source>
</evidence>
<dbReference type="Proteomes" id="UP000306416">
    <property type="component" value="Unassembled WGS sequence"/>
</dbReference>
<proteinExistence type="inferred from homology"/>
<evidence type="ECO:0000313" key="8">
    <source>
        <dbReference type="EMBL" id="TGU72572.1"/>
    </source>
</evidence>
<organism evidence="8 9">
    <name type="scientific">Geomonas terrae</name>
    <dbReference type="NCBI Taxonomy" id="2562681"/>
    <lineage>
        <taxon>Bacteria</taxon>
        <taxon>Pseudomonadati</taxon>
        <taxon>Thermodesulfobacteriota</taxon>
        <taxon>Desulfuromonadia</taxon>
        <taxon>Geobacterales</taxon>
        <taxon>Geobacteraceae</taxon>
        <taxon>Geomonas</taxon>
    </lineage>
</organism>
<dbReference type="CDD" id="cd11386">
    <property type="entry name" value="MCP_signal"/>
    <property type="match status" value="1"/>
</dbReference>
<dbReference type="InterPro" id="IPR004090">
    <property type="entry name" value="Chemotax_Me-accpt_rcpt"/>
</dbReference>
<evidence type="ECO:0000256" key="2">
    <source>
        <dbReference type="ARBA" id="ARBA00023224"/>
    </source>
</evidence>
<gene>
    <name evidence="8" type="ORF">E4633_09720</name>
</gene>
<evidence type="ECO:0000259" key="7">
    <source>
        <dbReference type="PROSITE" id="PS50885"/>
    </source>
</evidence>
<evidence type="ECO:0000256" key="4">
    <source>
        <dbReference type="PROSITE-ProRule" id="PRU00284"/>
    </source>
</evidence>
<comment type="similarity">
    <text evidence="3">Belongs to the methyl-accepting chemotaxis (MCP) protein family.</text>
</comment>
<dbReference type="Pfam" id="PF00672">
    <property type="entry name" value="HAMP"/>
    <property type="match status" value="1"/>
</dbReference>
<dbReference type="GO" id="GO:0004888">
    <property type="term" value="F:transmembrane signaling receptor activity"/>
    <property type="evidence" value="ECO:0007669"/>
    <property type="project" value="InterPro"/>
</dbReference>
<dbReference type="CDD" id="cd06225">
    <property type="entry name" value="HAMP"/>
    <property type="match status" value="1"/>
</dbReference>
<name>A0A4V3NZR1_9BACT</name>
<dbReference type="PRINTS" id="PR00260">
    <property type="entry name" value="CHEMTRNSDUCR"/>
</dbReference>
<feature type="domain" description="HAMP" evidence="7">
    <location>
        <begin position="201"/>
        <end position="253"/>
    </location>
</feature>
<keyword evidence="9" id="KW-1185">Reference proteome</keyword>
<comment type="subcellular location">
    <subcellularLocation>
        <location evidence="1">Membrane</location>
    </subcellularLocation>
</comment>
<reference evidence="8 9" key="1">
    <citation type="submission" date="2019-04" db="EMBL/GenBank/DDBJ databases">
        <title>Geobacter oryzae sp. nov., ferric-reducing bacteria isolated from paddy soil.</title>
        <authorList>
            <person name="Xu Z."/>
            <person name="Masuda Y."/>
            <person name="Itoh H."/>
            <person name="Senoo K."/>
        </authorList>
    </citation>
    <scope>NUCLEOTIDE SEQUENCE [LARGE SCALE GENOMIC DNA]</scope>
    <source>
        <strain evidence="8 9">Red111</strain>
    </source>
</reference>
<accession>A0A4V3NZR1</accession>
<dbReference type="Gene3D" id="1.10.287.950">
    <property type="entry name" value="Methyl-accepting chemotaxis protein"/>
    <property type="match status" value="1"/>
</dbReference>
<dbReference type="AlphaFoldDB" id="A0A4V3NZR1"/>
<dbReference type="GO" id="GO:0016020">
    <property type="term" value="C:membrane"/>
    <property type="evidence" value="ECO:0007669"/>
    <property type="project" value="UniProtKB-SubCell"/>
</dbReference>
<comment type="caution">
    <text evidence="8">The sequence shown here is derived from an EMBL/GenBank/DDBJ whole genome shotgun (WGS) entry which is preliminary data.</text>
</comment>
<dbReference type="InterPro" id="IPR003660">
    <property type="entry name" value="HAMP_dom"/>
</dbReference>
<feature type="domain" description="Methyl-accepting transducer" evidence="6">
    <location>
        <begin position="258"/>
        <end position="494"/>
    </location>
</feature>
<dbReference type="FunFam" id="1.10.287.950:FF:000001">
    <property type="entry name" value="Methyl-accepting chemotaxis sensory transducer"/>
    <property type="match status" value="1"/>
</dbReference>
<keyword evidence="5" id="KW-1133">Transmembrane helix</keyword>
<dbReference type="PROSITE" id="PS50885">
    <property type="entry name" value="HAMP"/>
    <property type="match status" value="1"/>
</dbReference>
<dbReference type="EMBL" id="SRSC01000002">
    <property type="protein sequence ID" value="TGU72572.1"/>
    <property type="molecule type" value="Genomic_DNA"/>
</dbReference>
<feature type="transmembrane region" description="Helical" evidence="5">
    <location>
        <begin position="178"/>
        <end position="200"/>
    </location>
</feature>
<dbReference type="GO" id="GO:0007165">
    <property type="term" value="P:signal transduction"/>
    <property type="evidence" value="ECO:0007669"/>
    <property type="project" value="UniProtKB-KW"/>
</dbReference>
<evidence type="ECO:0000256" key="1">
    <source>
        <dbReference type="ARBA" id="ARBA00004370"/>
    </source>
</evidence>
<dbReference type="SMART" id="SM00283">
    <property type="entry name" value="MA"/>
    <property type="match status" value="1"/>
</dbReference>